<dbReference type="AlphaFoldDB" id="A0A927F7Z0"/>
<dbReference type="SUPFAM" id="SSF103473">
    <property type="entry name" value="MFS general substrate transporter"/>
    <property type="match status" value="1"/>
</dbReference>
<dbReference type="InterPro" id="IPR001927">
    <property type="entry name" value="Na/Gal_symport"/>
</dbReference>
<dbReference type="Pfam" id="PF13347">
    <property type="entry name" value="MFS_2"/>
    <property type="match status" value="1"/>
</dbReference>
<reference evidence="3" key="1">
    <citation type="submission" date="2020-09" db="EMBL/GenBank/DDBJ databases">
        <title>Pelagicoccus enzymogenes sp. nov. with an EPS production, isolated from marine sediment.</title>
        <authorList>
            <person name="Feng X."/>
        </authorList>
    </citation>
    <scope>NUCLEOTIDE SEQUENCE</scope>
    <source>
        <strain evidence="3">NFK12</strain>
    </source>
</reference>
<feature type="transmembrane region" description="Helical" evidence="2">
    <location>
        <begin position="52"/>
        <end position="71"/>
    </location>
</feature>
<sequence length="466" mass="51529">MPQDPTSRRRASDGKLSFVENLGFGLGDMASNLFFQTFNIFLLYYYTDVFGIAPAVAGTMFLLVRFFDAANDPIMGVIADRTSTKWGKYRPYLLWMAIPYGICGYMIFANPDLGESGKVIYATVTYALMLMAYTAINVPYSSLMGVISPSSQARTLASTYRFVCAFGGGLLISLLVRPLVKELGGEDEVAGFQYTMAIFAGLSVLLFWTTFATTRERVKPPKGQVNDLGGELKELIRNKPWLILFVAAMFSTTFIIMRNTVTIHYFKYVAGNGDELFIWIFDKSTFFLSSSMFMMMLGVLCMGFVIRRFDKRFLSIVLTFTTAACLVAFYFIPAENYGLMLAVNALAAFTMGPTSALVWAMYGDVADYGEYTFGRRSTGLIHSATLFALKTGSMIAGTLAGWVLDWFGFVANEQQSESSLLGISLMFSILPAIFAVGKGIALVCYPLDRDKVTEIEEALAVRKANA</sequence>
<dbReference type="InterPro" id="IPR039672">
    <property type="entry name" value="MFS_2"/>
</dbReference>
<dbReference type="GO" id="GO:0005886">
    <property type="term" value="C:plasma membrane"/>
    <property type="evidence" value="ECO:0007669"/>
    <property type="project" value="TreeGrafter"/>
</dbReference>
<dbReference type="PANTHER" id="PTHR11328:SF24">
    <property type="entry name" value="MAJOR FACILITATOR SUPERFAMILY (MFS) PROFILE DOMAIN-CONTAINING PROTEIN"/>
    <property type="match status" value="1"/>
</dbReference>
<gene>
    <name evidence="3" type="ORF">IEN85_04980</name>
</gene>
<dbReference type="RefSeq" id="WP_191615963.1">
    <property type="nucleotide sequence ID" value="NZ_JACYFG010000006.1"/>
</dbReference>
<dbReference type="Gene3D" id="1.20.1250.20">
    <property type="entry name" value="MFS general substrate transporter like domains"/>
    <property type="match status" value="2"/>
</dbReference>
<feature type="transmembrane region" description="Helical" evidence="2">
    <location>
        <begin position="192"/>
        <end position="212"/>
    </location>
</feature>
<dbReference type="GO" id="GO:0006814">
    <property type="term" value="P:sodium ion transport"/>
    <property type="evidence" value="ECO:0007669"/>
    <property type="project" value="InterPro"/>
</dbReference>
<dbReference type="GO" id="GO:0008643">
    <property type="term" value="P:carbohydrate transport"/>
    <property type="evidence" value="ECO:0007669"/>
    <property type="project" value="InterPro"/>
</dbReference>
<comment type="similarity">
    <text evidence="1">Belongs to the sodium:galactoside symporter (TC 2.A.2) family.</text>
</comment>
<organism evidence="3 4">
    <name type="scientific">Pelagicoccus enzymogenes</name>
    <dbReference type="NCBI Taxonomy" id="2773457"/>
    <lineage>
        <taxon>Bacteria</taxon>
        <taxon>Pseudomonadati</taxon>
        <taxon>Verrucomicrobiota</taxon>
        <taxon>Opitutia</taxon>
        <taxon>Puniceicoccales</taxon>
        <taxon>Pelagicoccaceae</taxon>
        <taxon>Pelagicoccus</taxon>
    </lineage>
</organism>
<dbReference type="Proteomes" id="UP000622317">
    <property type="component" value="Unassembled WGS sequence"/>
</dbReference>
<evidence type="ECO:0000256" key="1">
    <source>
        <dbReference type="ARBA" id="ARBA00009617"/>
    </source>
</evidence>
<comment type="caution">
    <text evidence="3">The sequence shown here is derived from an EMBL/GenBank/DDBJ whole genome shotgun (WGS) entry which is preliminary data.</text>
</comment>
<evidence type="ECO:0000313" key="4">
    <source>
        <dbReference type="Proteomes" id="UP000622317"/>
    </source>
</evidence>
<keyword evidence="2" id="KW-1133">Transmembrane helix</keyword>
<accession>A0A927F7Z0</accession>
<feature type="transmembrane region" description="Helical" evidence="2">
    <location>
        <begin position="120"/>
        <end position="140"/>
    </location>
</feature>
<proteinExistence type="inferred from homology"/>
<dbReference type="InterPro" id="IPR036259">
    <property type="entry name" value="MFS_trans_sf"/>
</dbReference>
<feature type="transmembrane region" description="Helical" evidence="2">
    <location>
        <begin position="423"/>
        <end position="445"/>
    </location>
</feature>
<feature type="transmembrane region" description="Helical" evidence="2">
    <location>
        <begin position="313"/>
        <end position="332"/>
    </location>
</feature>
<keyword evidence="2" id="KW-0812">Transmembrane</keyword>
<dbReference type="NCBIfam" id="TIGR00792">
    <property type="entry name" value="gph"/>
    <property type="match status" value="1"/>
</dbReference>
<feature type="transmembrane region" description="Helical" evidence="2">
    <location>
        <begin position="286"/>
        <end position="306"/>
    </location>
</feature>
<keyword evidence="4" id="KW-1185">Reference proteome</keyword>
<evidence type="ECO:0000313" key="3">
    <source>
        <dbReference type="EMBL" id="MBD5778835.1"/>
    </source>
</evidence>
<feature type="transmembrane region" description="Helical" evidence="2">
    <location>
        <begin position="160"/>
        <end position="180"/>
    </location>
</feature>
<feature type="transmembrane region" description="Helical" evidence="2">
    <location>
        <begin position="383"/>
        <end position="403"/>
    </location>
</feature>
<protein>
    <submittedName>
        <fullName evidence="3">MFS transporter</fullName>
    </submittedName>
</protein>
<dbReference type="PANTHER" id="PTHR11328">
    <property type="entry name" value="MAJOR FACILITATOR SUPERFAMILY DOMAIN-CONTAINING PROTEIN"/>
    <property type="match status" value="1"/>
</dbReference>
<keyword evidence="2" id="KW-0472">Membrane</keyword>
<name>A0A927F7Z0_9BACT</name>
<feature type="transmembrane region" description="Helical" evidence="2">
    <location>
        <begin position="241"/>
        <end position="266"/>
    </location>
</feature>
<dbReference type="CDD" id="cd17332">
    <property type="entry name" value="MFS_MelB_like"/>
    <property type="match status" value="1"/>
</dbReference>
<dbReference type="GO" id="GO:0015293">
    <property type="term" value="F:symporter activity"/>
    <property type="evidence" value="ECO:0007669"/>
    <property type="project" value="InterPro"/>
</dbReference>
<feature type="transmembrane region" description="Helical" evidence="2">
    <location>
        <begin position="338"/>
        <end position="362"/>
    </location>
</feature>
<evidence type="ECO:0000256" key="2">
    <source>
        <dbReference type="SAM" id="Phobius"/>
    </source>
</evidence>
<dbReference type="EMBL" id="JACYFG010000006">
    <property type="protein sequence ID" value="MBD5778835.1"/>
    <property type="molecule type" value="Genomic_DNA"/>
</dbReference>
<feature type="transmembrane region" description="Helical" evidence="2">
    <location>
        <begin position="92"/>
        <end position="108"/>
    </location>
</feature>